<dbReference type="GO" id="GO:0008797">
    <property type="term" value="F:aspartate ammonia-lyase activity"/>
    <property type="evidence" value="ECO:0007669"/>
    <property type="project" value="UniProtKB-EC"/>
</dbReference>
<dbReference type="Gene3D" id="1.20.200.10">
    <property type="entry name" value="Fumarase/aspartase (Central domain)"/>
    <property type="match status" value="1"/>
</dbReference>
<evidence type="ECO:0000259" key="3">
    <source>
        <dbReference type="Pfam" id="PF10415"/>
    </source>
</evidence>
<keyword evidence="5" id="KW-1185">Reference proteome</keyword>
<dbReference type="InterPro" id="IPR051546">
    <property type="entry name" value="Aspartate_Ammonia-Lyase"/>
</dbReference>
<dbReference type="GO" id="GO:0006099">
    <property type="term" value="P:tricarboxylic acid cycle"/>
    <property type="evidence" value="ECO:0007669"/>
    <property type="project" value="InterPro"/>
</dbReference>
<sequence length="464" mass="50887">MKTMSQKTRIDRDSLGEIEVPENVYYGPFTARAKEQYQITKLPPHRNFIKSFLMIKKAAAMTNRDLGVLSSQIADAIIRSCDEILDGKFSEQFVIETLNSGASTAFNMNCNEVIANRALEILGKPKGSYEFINPNDHVNMSQSSNDTSPTAIHISIIMNCLELIKSLNLLIRSIEKKAIDFKDDIKIGRTHLMDAIPVTMGDEFSSYMFALTKSKEYIIKSVEQLYFVALGGTAVGTGANTPKGYQPLVVENLADISGLPLRPSPNLFYSLQSKLEVANCSSAIKNLAIELTKMSNDLRLMASGPTAGFAEITIPAVHAGSSIMPGKVNPSLSETLNMICFIVIGNDLSVTLASQAGQFELNVMLGGMVKSVLDSTDMLTNFLPIFSKNMVDGIQTNKQKLQLSVQKSPVLVTLLNPIIGYLKAAEVYKEALSSNKTIKEVVIEKNLMSEEEFDNALSKEKLLS</sequence>
<dbReference type="PANTHER" id="PTHR42696:SF2">
    <property type="entry name" value="ASPARTATE AMMONIA-LYASE"/>
    <property type="match status" value="1"/>
</dbReference>
<dbReference type="FunFam" id="1.20.200.10:FF:000001">
    <property type="entry name" value="Fumarate hydratase, mitochondrial"/>
    <property type="match status" value="1"/>
</dbReference>
<dbReference type="CDD" id="cd01596">
    <property type="entry name" value="Aspartase_like"/>
    <property type="match status" value="1"/>
</dbReference>
<accession>A0A557SR17</accession>
<dbReference type="InterPro" id="IPR018951">
    <property type="entry name" value="Fumarase_C_C"/>
</dbReference>
<dbReference type="Gene3D" id="1.10.275.10">
    <property type="entry name" value="Fumarase/aspartase (N-terminal domain)"/>
    <property type="match status" value="1"/>
</dbReference>
<dbReference type="NCBIfam" id="NF008909">
    <property type="entry name" value="PRK12273.1"/>
    <property type="match status" value="1"/>
</dbReference>
<dbReference type="FunFam" id="1.10.275.10:FF:000001">
    <property type="entry name" value="Fumarate hydratase, mitochondrial"/>
    <property type="match status" value="1"/>
</dbReference>
<gene>
    <name evidence="4" type="primary">fumC</name>
    <name evidence="4" type="ORF">NARC_220024</name>
</gene>
<comment type="caution">
    <text evidence="4">The sequence shown here is derived from an EMBL/GenBank/DDBJ whole genome shotgun (WGS) entry which is preliminary data.</text>
</comment>
<dbReference type="SUPFAM" id="SSF48557">
    <property type="entry name" value="L-aspartase-like"/>
    <property type="match status" value="1"/>
</dbReference>
<protein>
    <submittedName>
        <fullName evidence="4">Putative fumarate hydratase</fullName>
        <ecNumber evidence="4">4.3.1.1</ecNumber>
    </submittedName>
</protein>
<feature type="domain" description="Fumarase C C-terminal" evidence="3">
    <location>
        <begin position="411"/>
        <end position="463"/>
    </location>
</feature>
<evidence type="ECO:0000313" key="4">
    <source>
        <dbReference type="EMBL" id="TVP39049.1"/>
    </source>
</evidence>
<evidence type="ECO:0000259" key="2">
    <source>
        <dbReference type="Pfam" id="PF00206"/>
    </source>
</evidence>
<dbReference type="FunFam" id="1.10.40.30:FF:000002">
    <property type="entry name" value="Fumarate hydratase class II"/>
    <property type="match status" value="1"/>
</dbReference>
<evidence type="ECO:0000256" key="1">
    <source>
        <dbReference type="ARBA" id="ARBA00023239"/>
    </source>
</evidence>
<dbReference type="InterPro" id="IPR008948">
    <property type="entry name" value="L-Aspartase-like"/>
</dbReference>
<dbReference type="EMBL" id="VOAH01000022">
    <property type="protein sequence ID" value="TVP39049.1"/>
    <property type="molecule type" value="Genomic_DNA"/>
</dbReference>
<dbReference type="PRINTS" id="PR00149">
    <property type="entry name" value="FUMRATELYASE"/>
</dbReference>
<dbReference type="PROSITE" id="PS00163">
    <property type="entry name" value="FUMARATE_LYASES"/>
    <property type="match status" value="1"/>
</dbReference>
<dbReference type="Gene3D" id="1.10.40.30">
    <property type="entry name" value="Fumarase/aspartase (C-terminal domain)"/>
    <property type="match status" value="1"/>
</dbReference>
<dbReference type="PANTHER" id="PTHR42696">
    <property type="entry name" value="ASPARTATE AMMONIA-LYASE"/>
    <property type="match status" value="1"/>
</dbReference>
<dbReference type="InterPro" id="IPR000362">
    <property type="entry name" value="Fumarate_lyase_fam"/>
</dbReference>
<dbReference type="InterPro" id="IPR022761">
    <property type="entry name" value="Fumarate_lyase_N"/>
</dbReference>
<reference evidence="4 5" key="1">
    <citation type="journal article" date="2019" name="Front. Microbiol.">
        <title>Ammonia Oxidation by the Arctic Terrestrial Thaumarchaeote Candidatus Nitrosocosmicus arcticus Is Stimulated by Increasing Temperatures.</title>
        <authorList>
            <person name="Alves R.J.E."/>
            <person name="Kerou M."/>
            <person name="Zappe A."/>
            <person name="Bittner R."/>
            <person name="Abby S.S."/>
            <person name="Schmidt H.A."/>
            <person name="Pfeifer K."/>
            <person name="Schleper C."/>
        </authorList>
    </citation>
    <scope>NUCLEOTIDE SEQUENCE [LARGE SCALE GENOMIC DNA]</scope>
    <source>
        <strain evidence="4 5">Kfb</strain>
    </source>
</reference>
<dbReference type="InterPro" id="IPR020557">
    <property type="entry name" value="Fumarate_lyase_CS"/>
</dbReference>
<organism evidence="4 5">
    <name type="scientific">Candidatus Nitrosocosmicus arcticus</name>
    <dbReference type="NCBI Taxonomy" id="2035267"/>
    <lineage>
        <taxon>Archaea</taxon>
        <taxon>Nitrososphaerota</taxon>
        <taxon>Nitrososphaeria</taxon>
        <taxon>Nitrososphaerales</taxon>
        <taxon>Nitrososphaeraceae</taxon>
        <taxon>Candidatus Nitrosocosmicus</taxon>
    </lineage>
</organism>
<dbReference type="Proteomes" id="UP000315289">
    <property type="component" value="Unassembled WGS sequence"/>
</dbReference>
<dbReference type="Pfam" id="PF00206">
    <property type="entry name" value="Lyase_1"/>
    <property type="match status" value="1"/>
</dbReference>
<keyword evidence="1 4" id="KW-0456">Lyase</keyword>
<name>A0A557SR17_9ARCH</name>
<dbReference type="EC" id="4.3.1.1" evidence="4"/>
<proteinExistence type="predicted"/>
<dbReference type="Pfam" id="PF10415">
    <property type="entry name" value="FumaraseC_C"/>
    <property type="match status" value="1"/>
</dbReference>
<evidence type="ECO:0000313" key="5">
    <source>
        <dbReference type="Proteomes" id="UP000315289"/>
    </source>
</evidence>
<feature type="domain" description="Fumarate lyase N-terminal" evidence="2">
    <location>
        <begin position="16"/>
        <end position="345"/>
    </location>
</feature>
<dbReference type="InterPro" id="IPR024083">
    <property type="entry name" value="Fumarase/histidase_N"/>
</dbReference>
<dbReference type="AlphaFoldDB" id="A0A557SR17"/>